<dbReference type="Proteomes" id="UP000249363">
    <property type="component" value="Unassembled WGS sequence"/>
</dbReference>
<dbReference type="PANTHER" id="PTHR33048">
    <property type="entry name" value="PTH11-LIKE INTEGRAL MEMBRANE PROTEIN (AFU_ORTHOLOGUE AFUA_5G11245)"/>
    <property type="match status" value="1"/>
</dbReference>
<evidence type="ECO:0000256" key="3">
    <source>
        <dbReference type="ARBA" id="ARBA00022989"/>
    </source>
</evidence>
<keyword evidence="3 7" id="KW-1133">Transmembrane helix</keyword>
<feature type="region of interest" description="Disordered" evidence="6">
    <location>
        <begin position="302"/>
        <end position="355"/>
    </location>
</feature>
<keyword evidence="4 7" id="KW-0472">Membrane</keyword>
<evidence type="ECO:0000256" key="4">
    <source>
        <dbReference type="ARBA" id="ARBA00023136"/>
    </source>
</evidence>
<feature type="transmembrane region" description="Helical" evidence="7">
    <location>
        <begin position="66"/>
        <end position="90"/>
    </location>
</feature>
<feature type="domain" description="Rhodopsin" evidence="8">
    <location>
        <begin position="50"/>
        <end position="287"/>
    </location>
</feature>
<evidence type="ECO:0000256" key="2">
    <source>
        <dbReference type="ARBA" id="ARBA00022692"/>
    </source>
</evidence>
<dbReference type="PANTHER" id="PTHR33048:SF47">
    <property type="entry name" value="INTEGRAL MEMBRANE PROTEIN-RELATED"/>
    <property type="match status" value="1"/>
</dbReference>
<evidence type="ECO:0000313" key="9">
    <source>
        <dbReference type="EMBL" id="RAO72407.1"/>
    </source>
</evidence>
<feature type="transmembrane region" description="Helical" evidence="7">
    <location>
        <begin position="223"/>
        <end position="246"/>
    </location>
</feature>
<dbReference type="GO" id="GO:0016020">
    <property type="term" value="C:membrane"/>
    <property type="evidence" value="ECO:0007669"/>
    <property type="project" value="UniProtKB-SubCell"/>
</dbReference>
<protein>
    <recommendedName>
        <fullName evidence="8">Rhodopsin domain-containing protein</fullName>
    </recommendedName>
</protein>
<comment type="subcellular location">
    <subcellularLocation>
        <location evidence="1">Membrane</location>
        <topology evidence="1">Multi-pass membrane protein</topology>
    </subcellularLocation>
</comment>
<dbReference type="InterPro" id="IPR052337">
    <property type="entry name" value="SAT4-like"/>
</dbReference>
<feature type="transmembrane region" description="Helical" evidence="7">
    <location>
        <begin position="110"/>
        <end position="132"/>
    </location>
</feature>
<dbReference type="GeneID" id="63797633"/>
<keyword evidence="10" id="KW-1185">Reference proteome</keyword>
<dbReference type="AlphaFoldDB" id="A0A364L9C1"/>
<keyword evidence="2 7" id="KW-0812">Transmembrane</keyword>
<evidence type="ECO:0000256" key="1">
    <source>
        <dbReference type="ARBA" id="ARBA00004141"/>
    </source>
</evidence>
<evidence type="ECO:0000313" key="10">
    <source>
        <dbReference type="Proteomes" id="UP000249363"/>
    </source>
</evidence>
<dbReference type="Pfam" id="PF20684">
    <property type="entry name" value="Fung_rhodopsin"/>
    <property type="match status" value="1"/>
</dbReference>
<name>A0A364L9C1_TALAM</name>
<feature type="transmembrane region" description="Helical" evidence="7">
    <location>
        <begin position="32"/>
        <end position="54"/>
    </location>
</feature>
<dbReference type="OrthoDB" id="4216238at2759"/>
<accession>A0A364L9C1</accession>
<dbReference type="InterPro" id="IPR049326">
    <property type="entry name" value="Rhodopsin_dom_fungi"/>
</dbReference>
<comment type="similarity">
    <text evidence="5">Belongs to the SAT4 family.</text>
</comment>
<feature type="transmembrane region" description="Helical" evidence="7">
    <location>
        <begin position="188"/>
        <end position="211"/>
    </location>
</feature>
<dbReference type="STRING" id="1196081.A0A364L9C1"/>
<evidence type="ECO:0000256" key="5">
    <source>
        <dbReference type="ARBA" id="ARBA00038359"/>
    </source>
</evidence>
<organism evidence="9 10">
    <name type="scientific">Talaromyces amestolkiae</name>
    <dbReference type="NCBI Taxonomy" id="1196081"/>
    <lineage>
        <taxon>Eukaryota</taxon>
        <taxon>Fungi</taxon>
        <taxon>Dikarya</taxon>
        <taxon>Ascomycota</taxon>
        <taxon>Pezizomycotina</taxon>
        <taxon>Eurotiomycetes</taxon>
        <taxon>Eurotiomycetidae</taxon>
        <taxon>Eurotiales</taxon>
        <taxon>Trichocomaceae</taxon>
        <taxon>Talaromyces</taxon>
        <taxon>Talaromyces sect. Talaromyces</taxon>
    </lineage>
</organism>
<sequence length="355" mass="38478">MTAPSASSTAATQLMDPNSPLAGYPRDNLKHVVITATCFAFILSTFSVGFRLVSRKINGKGLYLDDFFIVGALLFEYGISIAGVVLLYHGLGQHIIYVPAEDLVIYQKTLFTGSFLYTGCIVCIKLSILALYRRLFPTKLMLALVYTVGLLVILWGFGVCLVGGLVCIPVRKLWDPTVVGGCLDLAKFYYGLQIPNILTDAIILVMPMKVLWGLPILKTQKSLLSGIFVVGILTFVFDIVRLVALIDLSKSGTDATYNEVQSSVWTCIEPAVGITAACLSNMRPLFKVTHDKIWVGLTSTLTGRGSQSSQQSLRNKNSEISNSSERSGNSNGSSGEKNTISGEEEKQAVSPKTLA</sequence>
<feature type="compositionally biased region" description="Low complexity" evidence="6">
    <location>
        <begin position="302"/>
        <end position="338"/>
    </location>
</feature>
<comment type="caution">
    <text evidence="9">The sequence shown here is derived from an EMBL/GenBank/DDBJ whole genome shotgun (WGS) entry which is preliminary data.</text>
</comment>
<reference evidence="9 10" key="1">
    <citation type="journal article" date="2017" name="Biotechnol. Biofuels">
        <title>Differential beta-glucosidase expression as a function of carbon source availability in Talaromyces amestolkiae: a genomic and proteomic approach.</title>
        <authorList>
            <person name="de Eugenio L.I."/>
            <person name="Mendez-Liter J.A."/>
            <person name="Nieto-Dominguez M."/>
            <person name="Alonso L."/>
            <person name="Gil-Munoz J."/>
            <person name="Barriuso J."/>
            <person name="Prieto A."/>
            <person name="Martinez M.J."/>
        </authorList>
    </citation>
    <scope>NUCLEOTIDE SEQUENCE [LARGE SCALE GENOMIC DNA]</scope>
    <source>
        <strain evidence="9 10">CIB</strain>
    </source>
</reference>
<evidence type="ECO:0000256" key="7">
    <source>
        <dbReference type="SAM" id="Phobius"/>
    </source>
</evidence>
<dbReference type="EMBL" id="MIKG01000019">
    <property type="protein sequence ID" value="RAO72407.1"/>
    <property type="molecule type" value="Genomic_DNA"/>
</dbReference>
<evidence type="ECO:0000259" key="8">
    <source>
        <dbReference type="Pfam" id="PF20684"/>
    </source>
</evidence>
<proteinExistence type="inferred from homology"/>
<feature type="transmembrane region" description="Helical" evidence="7">
    <location>
        <begin position="144"/>
        <end position="168"/>
    </location>
</feature>
<gene>
    <name evidence="9" type="ORF">BHQ10_008419</name>
</gene>
<evidence type="ECO:0000256" key="6">
    <source>
        <dbReference type="SAM" id="MobiDB-lite"/>
    </source>
</evidence>
<dbReference type="RefSeq" id="XP_040736921.1">
    <property type="nucleotide sequence ID" value="XM_040881222.1"/>
</dbReference>